<feature type="compositionally biased region" description="Basic and acidic residues" evidence="1">
    <location>
        <begin position="1"/>
        <end position="11"/>
    </location>
</feature>
<keyword evidence="3" id="KW-1185">Reference proteome</keyword>
<dbReference type="EMBL" id="OX395130">
    <property type="protein sequence ID" value="CAI5773914.1"/>
    <property type="molecule type" value="Genomic_DNA"/>
</dbReference>
<sequence length="142" mass="15839">MEAGASKKEQRAGGVDLRAGASEPARPPARPPALRRRRRRPPPARPPSPEPEPSPAEERARSAAFARPGCGALPDPRPGKRQASKEGARRCPGRWRSRLQPFPRGELLAWQDIFDPKICDVIFTEDAKMDFEYMKNSESSVW</sequence>
<organism evidence="2 3">
    <name type="scientific">Podarcis lilfordi</name>
    <name type="common">Lilford's wall lizard</name>
    <dbReference type="NCBI Taxonomy" id="74358"/>
    <lineage>
        <taxon>Eukaryota</taxon>
        <taxon>Metazoa</taxon>
        <taxon>Chordata</taxon>
        <taxon>Craniata</taxon>
        <taxon>Vertebrata</taxon>
        <taxon>Euteleostomi</taxon>
        <taxon>Lepidosauria</taxon>
        <taxon>Squamata</taxon>
        <taxon>Bifurcata</taxon>
        <taxon>Unidentata</taxon>
        <taxon>Episquamata</taxon>
        <taxon>Laterata</taxon>
        <taxon>Lacertibaenia</taxon>
        <taxon>Lacertidae</taxon>
        <taxon>Podarcis</taxon>
    </lineage>
</organism>
<protein>
    <submittedName>
        <fullName evidence="2">Uncharacterized protein</fullName>
    </submittedName>
</protein>
<gene>
    <name evidence="2" type="ORF">PODLI_1B018421</name>
</gene>
<reference evidence="2" key="1">
    <citation type="submission" date="2022-12" db="EMBL/GenBank/DDBJ databases">
        <authorList>
            <person name="Alioto T."/>
            <person name="Alioto T."/>
            <person name="Gomez Garrido J."/>
        </authorList>
    </citation>
    <scope>NUCLEOTIDE SEQUENCE</scope>
</reference>
<dbReference type="AlphaFoldDB" id="A0AA35KAJ8"/>
<evidence type="ECO:0000256" key="1">
    <source>
        <dbReference type="SAM" id="MobiDB-lite"/>
    </source>
</evidence>
<evidence type="ECO:0000313" key="2">
    <source>
        <dbReference type="EMBL" id="CAI5773914.1"/>
    </source>
</evidence>
<accession>A0AA35KAJ8</accession>
<dbReference type="Proteomes" id="UP001178461">
    <property type="component" value="Chromosome 5"/>
</dbReference>
<feature type="compositionally biased region" description="Basic residues" evidence="1">
    <location>
        <begin position="33"/>
        <end position="42"/>
    </location>
</feature>
<feature type="compositionally biased region" description="Pro residues" evidence="1">
    <location>
        <begin position="43"/>
        <end position="54"/>
    </location>
</feature>
<evidence type="ECO:0000313" key="3">
    <source>
        <dbReference type="Proteomes" id="UP001178461"/>
    </source>
</evidence>
<proteinExistence type="predicted"/>
<feature type="region of interest" description="Disordered" evidence="1">
    <location>
        <begin position="1"/>
        <end position="98"/>
    </location>
</feature>
<name>A0AA35KAJ8_9SAUR</name>